<dbReference type="PROSITE" id="PS50893">
    <property type="entry name" value="ABC_TRANSPORTER_2"/>
    <property type="match status" value="1"/>
</dbReference>
<dbReference type="GO" id="GO:0005524">
    <property type="term" value="F:ATP binding"/>
    <property type="evidence" value="ECO:0007669"/>
    <property type="project" value="UniProtKB-KW"/>
</dbReference>
<gene>
    <name evidence="6" type="ORF">FC98_GL000348</name>
</gene>
<dbReference type="GO" id="GO:0016887">
    <property type="term" value="F:ATP hydrolysis activity"/>
    <property type="evidence" value="ECO:0007669"/>
    <property type="project" value="InterPro"/>
</dbReference>
<proteinExistence type="inferred from homology"/>
<reference evidence="6 7" key="1">
    <citation type="journal article" date="2015" name="Genome Announc.">
        <title>Expanding the biotechnology potential of lactobacilli through comparative genomics of 213 strains and associated genera.</title>
        <authorList>
            <person name="Sun Z."/>
            <person name="Harris H.M."/>
            <person name="McCann A."/>
            <person name="Guo C."/>
            <person name="Argimon S."/>
            <person name="Zhang W."/>
            <person name="Yang X."/>
            <person name="Jeffery I.B."/>
            <person name="Cooney J.C."/>
            <person name="Kagawa T.F."/>
            <person name="Liu W."/>
            <person name="Song Y."/>
            <person name="Salvetti E."/>
            <person name="Wrobel A."/>
            <person name="Rasinkangas P."/>
            <person name="Parkhill J."/>
            <person name="Rea M.C."/>
            <person name="O'Sullivan O."/>
            <person name="Ritari J."/>
            <person name="Douillard F.P."/>
            <person name="Paul Ross R."/>
            <person name="Yang R."/>
            <person name="Briner A.E."/>
            <person name="Felis G.E."/>
            <person name="de Vos W.M."/>
            <person name="Barrangou R."/>
            <person name="Klaenhammer T.R."/>
            <person name="Caufield P.W."/>
            <person name="Cui Y."/>
            <person name="Zhang H."/>
            <person name="O'Toole P.W."/>
        </authorList>
    </citation>
    <scope>NUCLEOTIDE SEQUENCE [LARGE SCALE GENOMIC DNA]</scope>
    <source>
        <strain evidence="6 7">DSM 19906</strain>
    </source>
</reference>
<keyword evidence="4 6" id="KW-0067">ATP-binding</keyword>
<accession>A0A0R1NYQ1</accession>
<feature type="domain" description="ABC transporter" evidence="5">
    <location>
        <begin position="16"/>
        <end position="237"/>
    </location>
</feature>
<keyword evidence="7" id="KW-1185">Reference proteome</keyword>
<evidence type="ECO:0000313" key="6">
    <source>
        <dbReference type="EMBL" id="KRL22051.1"/>
    </source>
</evidence>
<evidence type="ECO:0000256" key="1">
    <source>
        <dbReference type="ARBA" id="ARBA00005417"/>
    </source>
</evidence>
<comment type="similarity">
    <text evidence="1">Belongs to the ABC transporter superfamily.</text>
</comment>
<dbReference type="PANTHER" id="PTHR43335:SF4">
    <property type="entry name" value="ABC TRANSPORTER, ATP-BINDING PROTEIN"/>
    <property type="match status" value="1"/>
</dbReference>
<keyword evidence="3" id="KW-0547">Nucleotide-binding</keyword>
<evidence type="ECO:0000259" key="5">
    <source>
        <dbReference type="PROSITE" id="PS50893"/>
    </source>
</evidence>
<dbReference type="EMBL" id="AZEB01000010">
    <property type="protein sequence ID" value="KRL22051.1"/>
    <property type="molecule type" value="Genomic_DNA"/>
</dbReference>
<dbReference type="PATRIC" id="fig|1423766.4.peg.348"/>
<evidence type="ECO:0000256" key="4">
    <source>
        <dbReference type="ARBA" id="ARBA00022840"/>
    </source>
</evidence>
<dbReference type="SUPFAM" id="SSF52540">
    <property type="entry name" value="P-loop containing nucleoside triphosphate hydrolases"/>
    <property type="match status" value="1"/>
</dbReference>
<evidence type="ECO:0000256" key="3">
    <source>
        <dbReference type="ARBA" id="ARBA00022741"/>
    </source>
</evidence>
<dbReference type="InterPro" id="IPR003593">
    <property type="entry name" value="AAA+_ATPase"/>
</dbReference>
<evidence type="ECO:0000256" key="2">
    <source>
        <dbReference type="ARBA" id="ARBA00022448"/>
    </source>
</evidence>
<sequence>MNSGLTFTNYGDDLMLKISHINTFIGRKKIIKDVSFQANPGSIVGLIGPNGAGKTTIMKTILGLTKFTGNISVEDKSVTENDHAALTRVGALIEHPAIYPFLTGLENLKLYSLDETDMNHVFSLLKMDSYINTKSKDYSMGMKQKLGIAIALLNKPQLIILDEPMNGLDIEATILIRQIIKQYAAQGSAFLISSHVLGELQKVMTNVLLITEGKIIVDQPIDEFNRVSHKQYRVLTEDMPTTEKLFAANQVPVTKSDEYLLIPRELSYQVQDLLYDHHIRLIELSPQGLNFEQTIVSLLEQQRRQNHEK</sequence>
<keyword evidence="2" id="KW-0813">Transport</keyword>
<evidence type="ECO:0000313" key="7">
    <source>
        <dbReference type="Proteomes" id="UP000051439"/>
    </source>
</evidence>
<dbReference type="Pfam" id="PF00005">
    <property type="entry name" value="ABC_tran"/>
    <property type="match status" value="1"/>
</dbReference>
<dbReference type="InterPro" id="IPR027417">
    <property type="entry name" value="P-loop_NTPase"/>
</dbReference>
<name>A0A0R1NYQ1_9LACO</name>
<dbReference type="PANTHER" id="PTHR43335">
    <property type="entry name" value="ABC TRANSPORTER, ATP-BINDING PROTEIN"/>
    <property type="match status" value="1"/>
</dbReference>
<organism evidence="6 7">
    <name type="scientific">Lentilactobacillus kisonensis DSM 19906 = JCM 15041</name>
    <dbReference type="NCBI Taxonomy" id="1423766"/>
    <lineage>
        <taxon>Bacteria</taxon>
        <taxon>Bacillati</taxon>
        <taxon>Bacillota</taxon>
        <taxon>Bacilli</taxon>
        <taxon>Lactobacillales</taxon>
        <taxon>Lactobacillaceae</taxon>
        <taxon>Lentilactobacillus</taxon>
    </lineage>
</organism>
<comment type="caution">
    <text evidence="6">The sequence shown here is derived from an EMBL/GenBank/DDBJ whole genome shotgun (WGS) entry which is preliminary data.</text>
</comment>
<dbReference type="Gene3D" id="3.40.50.300">
    <property type="entry name" value="P-loop containing nucleotide triphosphate hydrolases"/>
    <property type="match status" value="1"/>
</dbReference>
<dbReference type="InterPro" id="IPR003439">
    <property type="entry name" value="ABC_transporter-like_ATP-bd"/>
</dbReference>
<dbReference type="Proteomes" id="UP000051439">
    <property type="component" value="Unassembled WGS sequence"/>
</dbReference>
<dbReference type="AlphaFoldDB" id="A0A0R1NYQ1"/>
<dbReference type="SMART" id="SM00382">
    <property type="entry name" value="AAA"/>
    <property type="match status" value="1"/>
</dbReference>
<protein>
    <submittedName>
        <fullName evidence="6">ABC transporter, ATP-binding protein</fullName>
    </submittedName>
</protein>